<keyword evidence="1" id="KW-1133">Transmembrane helix</keyword>
<dbReference type="InterPro" id="IPR021215">
    <property type="entry name" value="DUF2752"/>
</dbReference>
<evidence type="ECO:0000313" key="2">
    <source>
        <dbReference type="EMBL" id="TPG14065.1"/>
    </source>
</evidence>
<feature type="transmembrane region" description="Helical" evidence="1">
    <location>
        <begin position="118"/>
        <end position="138"/>
    </location>
</feature>
<accession>A0A502CK73</accession>
<proteinExistence type="predicted"/>
<organism evidence="2 3">
    <name type="scientific">Pedococcus bigeumensis</name>
    <dbReference type="NCBI Taxonomy" id="433644"/>
    <lineage>
        <taxon>Bacteria</taxon>
        <taxon>Bacillati</taxon>
        <taxon>Actinomycetota</taxon>
        <taxon>Actinomycetes</taxon>
        <taxon>Micrococcales</taxon>
        <taxon>Intrasporangiaceae</taxon>
        <taxon>Pedococcus</taxon>
    </lineage>
</organism>
<dbReference type="AlphaFoldDB" id="A0A502CK73"/>
<keyword evidence="1" id="KW-0472">Membrane</keyword>
<comment type="caution">
    <text evidence="2">The sequence shown here is derived from an EMBL/GenBank/DDBJ whole genome shotgun (WGS) entry which is preliminary data.</text>
</comment>
<dbReference type="OrthoDB" id="5966662at2"/>
<dbReference type="Proteomes" id="UP000317722">
    <property type="component" value="Unassembled WGS sequence"/>
</dbReference>
<evidence type="ECO:0000256" key="1">
    <source>
        <dbReference type="SAM" id="Phobius"/>
    </source>
</evidence>
<keyword evidence="3" id="KW-1185">Reference proteome</keyword>
<dbReference type="RefSeq" id="WP_140743212.1">
    <property type="nucleotide sequence ID" value="NZ_RCZM01000006.1"/>
</dbReference>
<dbReference type="EMBL" id="RCZM01000006">
    <property type="protein sequence ID" value="TPG14065.1"/>
    <property type="molecule type" value="Genomic_DNA"/>
</dbReference>
<feature type="transmembrane region" description="Helical" evidence="1">
    <location>
        <begin position="89"/>
        <end position="106"/>
    </location>
</feature>
<reference evidence="2 3" key="1">
    <citation type="journal article" date="2019" name="Environ. Microbiol.">
        <title>Species interactions and distinct microbial communities in high Arctic permafrost affected cryosols are associated with the CH4 and CO2 gas fluxes.</title>
        <authorList>
            <person name="Altshuler I."/>
            <person name="Hamel J."/>
            <person name="Turney S."/>
            <person name="Magnuson E."/>
            <person name="Levesque R."/>
            <person name="Greer C."/>
            <person name="Whyte L.G."/>
        </authorList>
    </citation>
    <scope>NUCLEOTIDE SEQUENCE [LARGE SCALE GENOMIC DNA]</scope>
    <source>
        <strain evidence="2 3">S9.3A</strain>
    </source>
</reference>
<protein>
    <submittedName>
        <fullName evidence="2">DUF2752 domain-containing protein</fullName>
    </submittedName>
</protein>
<name>A0A502CK73_9MICO</name>
<keyword evidence="1" id="KW-0812">Transmembrane</keyword>
<dbReference type="Pfam" id="PF10825">
    <property type="entry name" value="DUF2752"/>
    <property type="match status" value="1"/>
</dbReference>
<feature type="transmembrane region" description="Helical" evidence="1">
    <location>
        <begin position="26"/>
        <end position="44"/>
    </location>
</feature>
<gene>
    <name evidence="2" type="ORF">EAH86_17860</name>
</gene>
<sequence>MPTMKDTPQRSVTHVPTAPRRGALRGPALVGLAAAAVVGVIAAVDPNQSGHYPTCPFLALTGYYCPGCGSLRAIHDLAHGNLDGALSRNPFTVIALVGLAVGWVVWARRLWRGQPRTWAAPPALLYGLLTLVLAFWALRNFPGWTWLSPA</sequence>
<evidence type="ECO:0000313" key="3">
    <source>
        <dbReference type="Proteomes" id="UP000317722"/>
    </source>
</evidence>